<dbReference type="PROSITE" id="PS51352">
    <property type="entry name" value="THIOREDOXIN_2"/>
    <property type="match status" value="1"/>
</dbReference>
<dbReference type="InterPro" id="IPR013740">
    <property type="entry name" value="Redoxin"/>
</dbReference>
<organism evidence="4 5">
    <name type="scientific">Pandoraea communis</name>
    <dbReference type="NCBI Taxonomy" id="2508297"/>
    <lineage>
        <taxon>Bacteria</taxon>
        <taxon>Pseudomonadati</taxon>
        <taxon>Pseudomonadota</taxon>
        <taxon>Betaproteobacteria</taxon>
        <taxon>Burkholderiales</taxon>
        <taxon>Burkholderiaceae</taxon>
        <taxon>Pandoraea</taxon>
    </lineage>
</organism>
<dbReference type="AlphaFoldDB" id="A0A5E4X1C7"/>
<keyword evidence="2" id="KW-1133">Transmembrane helix</keyword>
<evidence type="ECO:0000313" key="4">
    <source>
        <dbReference type="EMBL" id="VVE30074.1"/>
    </source>
</evidence>
<dbReference type="Proteomes" id="UP000337189">
    <property type="component" value="Unassembled WGS sequence"/>
</dbReference>
<feature type="domain" description="Thioredoxin" evidence="3">
    <location>
        <begin position="293"/>
        <end position="444"/>
    </location>
</feature>
<dbReference type="PANTHER" id="PTHR42852">
    <property type="entry name" value="THIOL:DISULFIDE INTERCHANGE PROTEIN DSBE"/>
    <property type="match status" value="1"/>
</dbReference>
<keyword evidence="2" id="KW-0472">Membrane</keyword>
<dbReference type="SUPFAM" id="SSF52833">
    <property type="entry name" value="Thioredoxin-like"/>
    <property type="match status" value="1"/>
</dbReference>
<feature type="transmembrane region" description="Helical" evidence="2">
    <location>
        <begin position="40"/>
        <end position="64"/>
    </location>
</feature>
<dbReference type="EMBL" id="CABPSJ010000005">
    <property type="protein sequence ID" value="VVE30074.1"/>
    <property type="molecule type" value="Genomic_DNA"/>
</dbReference>
<dbReference type="Pfam" id="PF17991">
    <property type="entry name" value="Thioredoxin_10"/>
    <property type="match status" value="1"/>
</dbReference>
<protein>
    <submittedName>
        <fullName evidence="4">Redoxin domain-containing protein</fullName>
    </submittedName>
</protein>
<dbReference type="OrthoDB" id="9811352at2"/>
<feature type="transmembrane region" description="Helical" evidence="2">
    <location>
        <begin position="70"/>
        <end position="88"/>
    </location>
</feature>
<dbReference type="Gene3D" id="3.40.30.10">
    <property type="entry name" value="Glutaredoxin"/>
    <property type="match status" value="1"/>
</dbReference>
<feature type="compositionally biased region" description="Low complexity" evidence="1">
    <location>
        <begin position="253"/>
        <end position="277"/>
    </location>
</feature>
<accession>A0A5E4X1C7</accession>
<evidence type="ECO:0000256" key="2">
    <source>
        <dbReference type="SAM" id="Phobius"/>
    </source>
</evidence>
<feature type="transmembrane region" description="Helical" evidence="2">
    <location>
        <begin position="6"/>
        <end position="28"/>
    </location>
</feature>
<dbReference type="Gene3D" id="2.60.120.260">
    <property type="entry name" value="Galactose-binding domain-like"/>
    <property type="match status" value="1"/>
</dbReference>
<reference evidence="4 5" key="1">
    <citation type="submission" date="2019-08" db="EMBL/GenBank/DDBJ databases">
        <authorList>
            <person name="Peeters C."/>
        </authorList>
    </citation>
    <scope>NUCLEOTIDE SEQUENCE [LARGE SCALE GENOMIC DNA]</scope>
    <source>
        <strain evidence="4 5">LMG 31110</strain>
    </source>
</reference>
<evidence type="ECO:0000259" key="3">
    <source>
        <dbReference type="PROSITE" id="PS51352"/>
    </source>
</evidence>
<keyword evidence="2" id="KW-0812">Transmembrane</keyword>
<dbReference type="InterPro" id="IPR013766">
    <property type="entry name" value="Thioredoxin_domain"/>
</dbReference>
<dbReference type="InterPro" id="IPR041017">
    <property type="entry name" value="Thioredoxin_10"/>
</dbReference>
<feature type="transmembrane region" description="Helical" evidence="2">
    <location>
        <begin position="129"/>
        <end position="155"/>
    </location>
</feature>
<evidence type="ECO:0000256" key="1">
    <source>
        <dbReference type="SAM" id="MobiDB-lite"/>
    </source>
</evidence>
<dbReference type="PANTHER" id="PTHR42852:SF13">
    <property type="entry name" value="PROTEIN DIPZ"/>
    <property type="match status" value="1"/>
</dbReference>
<feature type="region of interest" description="Disordered" evidence="1">
    <location>
        <begin position="252"/>
        <end position="277"/>
    </location>
</feature>
<dbReference type="Pfam" id="PF08534">
    <property type="entry name" value="Redoxin"/>
    <property type="match status" value="1"/>
</dbReference>
<dbReference type="InterPro" id="IPR036249">
    <property type="entry name" value="Thioredoxin-like_sf"/>
</dbReference>
<dbReference type="InterPro" id="IPR050553">
    <property type="entry name" value="Thioredoxin_ResA/DsbE_sf"/>
</dbReference>
<dbReference type="CDD" id="cd03012">
    <property type="entry name" value="TlpA_like_DipZ_like"/>
    <property type="match status" value="1"/>
</dbReference>
<evidence type="ECO:0000313" key="5">
    <source>
        <dbReference type="Proteomes" id="UP000337189"/>
    </source>
</evidence>
<gene>
    <name evidence="4" type="ORF">PCO31110_03636</name>
</gene>
<dbReference type="GO" id="GO:0016491">
    <property type="term" value="F:oxidoreductase activity"/>
    <property type="evidence" value="ECO:0007669"/>
    <property type="project" value="InterPro"/>
</dbReference>
<proteinExistence type="predicted"/>
<dbReference type="RefSeq" id="WP_150691070.1">
    <property type="nucleotide sequence ID" value="NZ_CABPSJ010000005.1"/>
</dbReference>
<feature type="transmembrane region" description="Helical" evidence="2">
    <location>
        <begin position="167"/>
        <end position="189"/>
    </location>
</feature>
<name>A0A5E4X1C7_9BURK</name>
<sequence>MTLLILAYLGGILTIVSPCILPVLPFVFSRAGQSFARSVLPMLAGMVLMFALVATLAAVGGSWVVQANQYGRWLALALVALFGATLLFPKLAERLTHPLVSLGDRLSQSAQGDGAAVGAATGPRPGASFLLGIATGLLWAPCAGPILGLVLTGAALQGASVGTTLLLVAYAAGAATSLALALLVGGRVFSAMKRSLGAGEWIRRGLGALMLAGVAAIAFGLDTGVLARISTASTGGIEQKLVEQLGARRNDDANANAPAQNAPAANQANAGAGTNTGGSAMTATGSAMIRAAVDAPAPLPVEGQLPSLDGAVQWLNSPPLTAQALRGKVVLVDFWTYSCINCLRTLPYVKAWAQKYRDQGLVVIGVHAPEFAFERDIGNVKKAVHDLGVDYPVAIDNNYAIWRGFNNQYWPAHYFIDAQGRVRYHHFGEGNYAESERVIQQLLREAGARQVTGGITDVQANGIQQAADMRDVGSPETYVGYERADHFASPGGTVRDQANDYRAPSMPSLNHWGLAGRWRVGPEQATASEAGARIVYRFHARDLHLVLGPDASGKPVRFRVTLDGEAPGDAHGTDVAADGTGTVTSQRLYQLVRQSGDVRDRTFTIEFLDPGVSAYAFTFG</sequence>